<keyword evidence="3" id="KW-0064">Aspartyl protease</keyword>
<dbReference type="Gene3D" id="2.40.70.10">
    <property type="entry name" value="Acid Proteases"/>
    <property type="match status" value="1"/>
</dbReference>
<evidence type="ECO:0000256" key="2">
    <source>
        <dbReference type="ARBA" id="ARBA00022670"/>
    </source>
</evidence>
<evidence type="ECO:0000256" key="1">
    <source>
        <dbReference type="ARBA" id="ARBA00009136"/>
    </source>
</evidence>
<evidence type="ECO:0000313" key="5">
    <source>
        <dbReference type="EMBL" id="MBE0383187.1"/>
    </source>
</evidence>
<dbReference type="GO" id="GO:0004190">
    <property type="term" value="F:aspartic-type endopeptidase activity"/>
    <property type="evidence" value="ECO:0007669"/>
    <property type="project" value="UniProtKB-KW"/>
</dbReference>
<keyword evidence="2" id="KW-0645">Protease</keyword>
<dbReference type="EMBL" id="AQGW01000020">
    <property type="protein sequence ID" value="MBE0383187.1"/>
    <property type="molecule type" value="Genomic_DNA"/>
</dbReference>
<dbReference type="Pfam" id="PF13650">
    <property type="entry name" value="Asp_protease_2"/>
    <property type="match status" value="1"/>
</dbReference>
<dbReference type="Proteomes" id="UP000615003">
    <property type="component" value="Unassembled WGS sequence"/>
</dbReference>
<evidence type="ECO:0000313" key="7">
    <source>
        <dbReference type="Proteomes" id="UP000238288"/>
    </source>
</evidence>
<evidence type="ECO:0000256" key="3">
    <source>
        <dbReference type="ARBA" id="ARBA00022750"/>
    </source>
</evidence>
<keyword evidence="8" id="KW-1185">Reference proteome</keyword>
<evidence type="ECO:0000313" key="6">
    <source>
        <dbReference type="EMBL" id="SOU40849.1"/>
    </source>
</evidence>
<dbReference type="SUPFAM" id="SSF50630">
    <property type="entry name" value="Acid proteases"/>
    <property type="match status" value="1"/>
</dbReference>
<evidence type="ECO:0000313" key="8">
    <source>
        <dbReference type="Proteomes" id="UP000615003"/>
    </source>
</evidence>
<sequence>MNPVFKKAIIKFEMSETGHQIVNAKINGKPLRLILDTAAGSSVLDKSCLNDLNIIETLSDENAAGLGTPEHVMGNIEVSEIELAGIVYKNPSFVSLNLDHVQVAGGEEGVHGLLGSPFFSQHKCVIDFENHTLELLKS</sequence>
<accession>A0A2K4X986</accession>
<dbReference type="PANTHER" id="PTHR12917">
    <property type="entry name" value="ASPARTYL PROTEASE DDI-RELATED"/>
    <property type="match status" value="1"/>
</dbReference>
<keyword evidence="4" id="KW-0378">Hydrolase</keyword>
<dbReference type="Proteomes" id="UP000238288">
    <property type="component" value="Chromosome PCAR9a"/>
</dbReference>
<dbReference type="GeneID" id="93663508"/>
<dbReference type="PANTHER" id="PTHR12917:SF1">
    <property type="entry name" value="AT13091P"/>
    <property type="match status" value="1"/>
</dbReference>
<dbReference type="OrthoDB" id="185963at2"/>
<name>A0A2K4X986_PSEVC</name>
<dbReference type="EMBL" id="LT965928">
    <property type="protein sequence ID" value="SOU40849.1"/>
    <property type="molecule type" value="Genomic_DNA"/>
</dbReference>
<dbReference type="AlphaFoldDB" id="A0A2K4X986"/>
<protein>
    <recommendedName>
        <fullName evidence="9">Aspartyl protease</fullName>
    </recommendedName>
</protein>
<dbReference type="GO" id="GO:0006508">
    <property type="term" value="P:proteolysis"/>
    <property type="evidence" value="ECO:0007669"/>
    <property type="project" value="UniProtKB-KW"/>
</dbReference>
<gene>
    <name evidence="6" type="ORF">PCAR9_A30008</name>
    <name evidence="5" type="ORF">PCARR_a1489</name>
</gene>
<comment type="similarity">
    <text evidence="1">Belongs to the DDI1 family.</text>
</comment>
<dbReference type="RefSeq" id="WP_104642615.1">
    <property type="nucleotide sequence ID" value="NZ_AQGW01000020.1"/>
</dbReference>
<proteinExistence type="inferred from homology"/>
<reference evidence="5 8" key="1">
    <citation type="submission" date="2015-06" db="EMBL/GenBank/DDBJ databases">
        <title>Genome sequence of Pseudoalteromonas carrageenovora.</title>
        <authorList>
            <person name="Xie B.-B."/>
            <person name="Rong J.-C."/>
            <person name="Qin Q.-L."/>
            <person name="Zhang Y.-Z."/>
        </authorList>
    </citation>
    <scope>NUCLEOTIDE SEQUENCE [LARGE SCALE GENOMIC DNA]</scope>
    <source>
        <strain evidence="5 8">IAM 12662</strain>
    </source>
</reference>
<organism evidence="6 7">
    <name type="scientific">Pseudoalteromonas carrageenovora IAM 12662</name>
    <dbReference type="NCBI Taxonomy" id="1314868"/>
    <lineage>
        <taxon>Bacteria</taxon>
        <taxon>Pseudomonadati</taxon>
        <taxon>Pseudomonadota</taxon>
        <taxon>Gammaproteobacteria</taxon>
        <taxon>Alteromonadales</taxon>
        <taxon>Pseudoalteromonadaceae</taxon>
        <taxon>Pseudoalteromonas</taxon>
    </lineage>
</organism>
<reference evidence="6 7" key="2">
    <citation type="submission" date="2017-11" db="EMBL/GenBank/DDBJ databases">
        <authorList>
            <person name="Han C.G."/>
        </authorList>
    </citation>
    <scope>NUCLEOTIDE SEQUENCE [LARGE SCALE GENOMIC DNA]</scope>
    <source>
        <strain evidence="7">ATCC 43555</strain>
        <strain evidence="6">ATCC43555</strain>
    </source>
</reference>
<evidence type="ECO:0008006" key="9">
    <source>
        <dbReference type="Google" id="ProtNLM"/>
    </source>
</evidence>
<evidence type="ECO:0000256" key="4">
    <source>
        <dbReference type="ARBA" id="ARBA00022801"/>
    </source>
</evidence>
<dbReference type="InterPro" id="IPR021109">
    <property type="entry name" value="Peptidase_aspartic_dom_sf"/>
</dbReference>